<proteinExistence type="predicted"/>
<feature type="compositionally biased region" description="Low complexity" evidence="1">
    <location>
        <begin position="58"/>
        <end position="75"/>
    </location>
</feature>
<protein>
    <submittedName>
        <fullName evidence="2">Predicted protein</fullName>
    </submittedName>
</protein>
<keyword evidence="3" id="KW-1185">Reference proteome</keyword>
<dbReference type="STRING" id="591159.SSQG_03963"/>
<dbReference type="AlphaFoldDB" id="D9X107"/>
<gene>
    <name evidence="2" type="ORF">SSQG_03963</name>
</gene>
<feature type="compositionally biased region" description="Low complexity" evidence="1">
    <location>
        <begin position="29"/>
        <end position="43"/>
    </location>
</feature>
<organism evidence="2 3">
    <name type="scientific">Streptomyces viridochromogenes (strain DSM 40736 / JCM 4977 / BCRC 1201 / Tue 494)</name>
    <dbReference type="NCBI Taxonomy" id="591159"/>
    <lineage>
        <taxon>Bacteria</taxon>
        <taxon>Bacillati</taxon>
        <taxon>Actinomycetota</taxon>
        <taxon>Actinomycetes</taxon>
        <taxon>Kitasatosporales</taxon>
        <taxon>Streptomycetaceae</taxon>
        <taxon>Streptomyces</taxon>
    </lineage>
</organism>
<evidence type="ECO:0000313" key="2">
    <source>
        <dbReference type="EMBL" id="EFL33445.1"/>
    </source>
</evidence>
<feature type="region of interest" description="Disordered" evidence="1">
    <location>
        <begin position="1"/>
        <end position="85"/>
    </location>
</feature>
<dbReference type="EMBL" id="GG657757">
    <property type="protein sequence ID" value="EFL33445.1"/>
    <property type="molecule type" value="Genomic_DNA"/>
</dbReference>
<evidence type="ECO:0000313" key="3">
    <source>
        <dbReference type="Proteomes" id="UP000004184"/>
    </source>
</evidence>
<reference evidence="3" key="1">
    <citation type="submission" date="2009-02" db="EMBL/GenBank/DDBJ databases">
        <title>Annotation of Streptomyces viridochromogenes strain DSM 40736.</title>
        <authorList>
            <consortium name="The Broad Institute Genome Sequencing Platform"/>
            <consortium name="Broad Institute Microbial Sequencing Center"/>
            <person name="Fischbach M."/>
            <person name="Godfrey P."/>
            <person name="Ward D."/>
            <person name="Young S."/>
            <person name="Zeng Q."/>
            <person name="Koehrsen M."/>
            <person name="Alvarado L."/>
            <person name="Berlin A.M."/>
            <person name="Bochicchio J."/>
            <person name="Borenstein D."/>
            <person name="Chapman S.B."/>
            <person name="Chen Z."/>
            <person name="Engels R."/>
            <person name="Freedman E."/>
            <person name="Gellesch M."/>
            <person name="Goldberg J."/>
            <person name="Griggs A."/>
            <person name="Gujja S."/>
            <person name="Heilman E.R."/>
            <person name="Heiman D.I."/>
            <person name="Hepburn T.A."/>
            <person name="Howarth C."/>
            <person name="Jen D."/>
            <person name="Larson L."/>
            <person name="Lewis B."/>
            <person name="Mehta T."/>
            <person name="Park D."/>
            <person name="Pearson M."/>
            <person name="Richards J."/>
            <person name="Roberts A."/>
            <person name="Saif S."/>
            <person name="Shea T.D."/>
            <person name="Shenoy N."/>
            <person name="Sisk P."/>
            <person name="Stolte C."/>
            <person name="Sykes S.N."/>
            <person name="Thomson T."/>
            <person name="Walk T."/>
            <person name="White J."/>
            <person name="Yandava C."/>
            <person name="Straight P."/>
            <person name="Clardy J."/>
            <person name="Hung D."/>
            <person name="Kolter R."/>
            <person name="Mekalanos J."/>
            <person name="Walker S."/>
            <person name="Walsh C.T."/>
            <person name="Wieland-Brown L.C."/>
            <person name="Haas B."/>
            <person name="Nusbaum C."/>
            <person name="Birren B."/>
        </authorList>
    </citation>
    <scope>NUCLEOTIDE SEQUENCE [LARGE SCALE GENOMIC DNA]</scope>
    <source>
        <strain evidence="3">DSM 40736 / JCM 4977 / BCRC 1201 / Tue 494</strain>
    </source>
</reference>
<dbReference type="Proteomes" id="UP000004184">
    <property type="component" value="Unassembled WGS sequence"/>
</dbReference>
<evidence type="ECO:0000256" key="1">
    <source>
        <dbReference type="SAM" id="MobiDB-lite"/>
    </source>
</evidence>
<dbReference type="HOGENOM" id="CLU_2511409_0_0_11"/>
<name>D9X107_STRVT</name>
<accession>D9X107</accession>
<sequence>MTHRDTLTYGPRRRAPAPGRALGPGGGHAARSGSEARSAAGRDSGTGGEPSGRERYRGTTGTTRPAPTTTAASSGWCGPRSAPVR</sequence>